<evidence type="ECO:0000256" key="2">
    <source>
        <dbReference type="ARBA" id="ARBA00001965"/>
    </source>
</evidence>
<dbReference type="AlphaFoldDB" id="A0A6V7VWW2"/>
<dbReference type="SUPFAM" id="SSF51556">
    <property type="entry name" value="Metallo-dependent hydrolases"/>
    <property type="match status" value="1"/>
</dbReference>
<evidence type="ECO:0000313" key="13">
    <source>
        <dbReference type="EMBL" id="CAD2178701.1"/>
    </source>
</evidence>
<keyword evidence="10" id="KW-0862">Zinc</keyword>
<dbReference type="Pfam" id="PF01979">
    <property type="entry name" value="Amidohydro_1"/>
    <property type="match status" value="1"/>
</dbReference>
<evidence type="ECO:0000313" key="14">
    <source>
        <dbReference type="Proteomes" id="UP000580250"/>
    </source>
</evidence>
<evidence type="ECO:0000256" key="1">
    <source>
        <dbReference type="ARBA" id="ARBA00000853"/>
    </source>
</evidence>
<dbReference type="GO" id="GO:0019556">
    <property type="term" value="P:L-histidine catabolic process to glutamate and formamide"/>
    <property type="evidence" value="ECO:0007669"/>
    <property type="project" value="UniProtKB-UniPathway"/>
</dbReference>
<dbReference type="GO" id="GO:0046872">
    <property type="term" value="F:metal ion binding"/>
    <property type="evidence" value="ECO:0007669"/>
    <property type="project" value="UniProtKB-KW"/>
</dbReference>
<protein>
    <recommendedName>
        <fullName evidence="6">Probable imidazolonepropionase</fullName>
        <ecNumber evidence="5">3.5.2.7</ecNumber>
    </recommendedName>
</protein>
<reference evidence="13 14" key="1">
    <citation type="submission" date="2020-08" db="EMBL/GenBank/DDBJ databases">
        <authorList>
            <person name="Koutsovoulos G."/>
            <person name="Danchin GJ E."/>
        </authorList>
    </citation>
    <scope>NUCLEOTIDE SEQUENCE [LARGE SCALE GENOMIC DNA]</scope>
</reference>
<dbReference type="Gene3D" id="2.30.40.10">
    <property type="entry name" value="Urease, subunit C, domain 1"/>
    <property type="match status" value="1"/>
</dbReference>
<name>A0A6V7VWW2_MELEN</name>
<feature type="domain" description="Amidohydrolase-related" evidence="12">
    <location>
        <begin position="312"/>
        <end position="442"/>
    </location>
</feature>
<proteinExistence type="inferred from homology"/>
<dbReference type="InterPro" id="IPR006680">
    <property type="entry name" value="Amidohydro-rel"/>
</dbReference>
<evidence type="ECO:0000256" key="6">
    <source>
        <dbReference type="ARBA" id="ARBA00013406"/>
    </source>
</evidence>
<evidence type="ECO:0000256" key="8">
    <source>
        <dbReference type="ARBA" id="ARBA00022801"/>
    </source>
</evidence>
<evidence type="ECO:0000256" key="7">
    <source>
        <dbReference type="ARBA" id="ARBA00022723"/>
    </source>
</evidence>
<dbReference type="EMBL" id="CAJEWN010000325">
    <property type="protein sequence ID" value="CAD2178701.1"/>
    <property type="molecule type" value="Genomic_DNA"/>
</dbReference>
<organism evidence="13 14">
    <name type="scientific">Meloidogyne enterolobii</name>
    <name type="common">Root-knot nematode worm</name>
    <name type="synonym">Meloidogyne mayaguensis</name>
    <dbReference type="NCBI Taxonomy" id="390850"/>
    <lineage>
        <taxon>Eukaryota</taxon>
        <taxon>Metazoa</taxon>
        <taxon>Ecdysozoa</taxon>
        <taxon>Nematoda</taxon>
        <taxon>Chromadorea</taxon>
        <taxon>Rhabditida</taxon>
        <taxon>Tylenchina</taxon>
        <taxon>Tylenchomorpha</taxon>
        <taxon>Tylenchoidea</taxon>
        <taxon>Meloidogynidae</taxon>
        <taxon>Meloidogyninae</taxon>
        <taxon>Meloidogyne</taxon>
    </lineage>
</organism>
<evidence type="ECO:0000256" key="11">
    <source>
        <dbReference type="ARBA" id="ARBA00023004"/>
    </source>
</evidence>
<keyword evidence="7" id="KW-0479">Metal-binding</keyword>
<sequence length="446" mass="48741">MNTCNLNFDEGGNILLINISQIVQIVDDDKCVLLGDEMKKIKVLEDKNSNLSIFCEDGKIEKIMHGEETVNCPKIIQEKMRNCQIVDCHGGCVLPGFVDAHTHPVFAGDRVDEFAMKLDGATYMEVQAAGGGIHFTTEKTKEASEEELLSNFLEIAKEMSKCGTTLIEAKSGYGLTTESEIKILQVFENALNCQNFPLEISSTFCGAHAIPKNKTEEEQTKIIINEMIPELIKLKESGKLECLENVDVFCEKNVFELESSRQILEAASNSSIGLRPNFHADELFPLGGAEMAAEIKATAVSHLEEISEKGIDALAKSGTVAVLLPSTAYVLKLKNPPVRKMIKSGVCVALGSDFNPNAYCYSMPTIMNLACVNFGMSMPEALVAATLHAAHSLGRGKTHGAISEGRVADLVVLNTNKWEHIIYRLAAHQSIIEKVIKSGKVVYSKT</sequence>
<evidence type="ECO:0000256" key="4">
    <source>
        <dbReference type="ARBA" id="ARBA00008002"/>
    </source>
</evidence>
<dbReference type="PANTHER" id="PTHR42752">
    <property type="entry name" value="IMIDAZOLONEPROPIONASE"/>
    <property type="match status" value="1"/>
</dbReference>
<dbReference type="InterPro" id="IPR005920">
    <property type="entry name" value="HutI"/>
</dbReference>
<evidence type="ECO:0000256" key="5">
    <source>
        <dbReference type="ARBA" id="ARBA00012864"/>
    </source>
</evidence>
<dbReference type="UniPathway" id="UPA00379">
    <property type="reaction ID" value="UER00551"/>
</dbReference>
<evidence type="ECO:0000259" key="12">
    <source>
        <dbReference type="Pfam" id="PF01979"/>
    </source>
</evidence>
<gene>
    <name evidence="13" type="ORF">MENT_LOCUS30652</name>
</gene>
<dbReference type="SUPFAM" id="SSF51338">
    <property type="entry name" value="Composite domain of metallo-dependent hydrolases"/>
    <property type="match status" value="1"/>
</dbReference>
<dbReference type="GO" id="GO:0050480">
    <property type="term" value="F:imidazolonepropionase activity"/>
    <property type="evidence" value="ECO:0007669"/>
    <property type="project" value="UniProtKB-EC"/>
</dbReference>
<dbReference type="FunFam" id="3.20.20.140:FF:000007">
    <property type="entry name" value="Imidazolonepropionase"/>
    <property type="match status" value="1"/>
</dbReference>
<dbReference type="Gene3D" id="3.20.20.140">
    <property type="entry name" value="Metal-dependent hydrolases"/>
    <property type="match status" value="1"/>
</dbReference>
<dbReference type="NCBIfam" id="TIGR01224">
    <property type="entry name" value="hutI"/>
    <property type="match status" value="1"/>
</dbReference>
<evidence type="ECO:0000256" key="9">
    <source>
        <dbReference type="ARBA" id="ARBA00022808"/>
    </source>
</evidence>
<dbReference type="GO" id="GO:0005737">
    <property type="term" value="C:cytoplasm"/>
    <property type="evidence" value="ECO:0007669"/>
    <property type="project" value="InterPro"/>
</dbReference>
<dbReference type="PANTHER" id="PTHR42752:SF1">
    <property type="entry name" value="IMIDAZOLONEPROPIONASE-RELATED"/>
    <property type="match status" value="1"/>
</dbReference>
<comment type="cofactor">
    <cofactor evidence="2">
        <name>Fe(3+)</name>
        <dbReference type="ChEBI" id="CHEBI:29034"/>
    </cofactor>
</comment>
<dbReference type="OrthoDB" id="194468at2759"/>
<comment type="caution">
    <text evidence="13">The sequence shown here is derived from an EMBL/GenBank/DDBJ whole genome shotgun (WGS) entry which is preliminary data.</text>
</comment>
<keyword evidence="11" id="KW-0408">Iron</keyword>
<dbReference type="GO" id="GO:0019557">
    <property type="term" value="P:L-histidine catabolic process to glutamate and formate"/>
    <property type="evidence" value="ECO:0007669"/>
    <property type="project" value="UniProtKB-UniPathway"/>
</dbReference>
<dbReference type="EC" id="3.5.2.7" evidence="5"/>
<comment type="pathway">
    <text evidence="3">Amino-acid degradation; L-histidine degradation into L-glutamate; N-formimidoyl-L-glutamate from L-histidine: step 3/3.</text>
</comment>
<dbReference type="CDD" id="cd01296">
    <property type="entry name" value="Imidazolone-5PH"/>
    <property type="match status" value="1"/>
</dbReference>
<comment type="catalytic activity">
    <reaction evidence="1">
        <text>4-imidazolone-5-propanoate + H2O = N-formimidoyl-L-glutamate</text>
        <dbReference type="Rhea" id="RHEA:23660"/>
        <dbReference type="ChEBI" id="CHEBI:15377"/>
        <dbReference type="ChEBI" id="CHEBI:58928"/>
        <dbReference type="ChEBI" id="CHEBI:77893"/>
        <dbReference type="EC" id="3.5.2.7"/>
    </reaction>
</comment>
<keyword evidence="8" id="KW-0378">Hydrolase</keyword>
<dbReference type="InterPro" id="IPR011059">
    <property type="entry name" value="Metal-dep_hydrolase_composite"/>
</dbReference>
<evidence type="ECO:0000256" key="10">
    <source>
        <dbReference type="ARBA" id="ARBA00022833"/>
    </source>
</evidence>
<accession>A0A6V7VWW2</accession>
<dbReference type="Proteomes" id="UP000580250">
    <property type="component" value="Unassembled WGS sequence"/>
</dbReference>
<keyword evidence="9" id="KW-0369">Histidine metabolism</keyword>
<dbReference type="InterPro" id="IPR032466">
    <property type="entry name" value="Metal_Hydrolase"/>
</dbReference>
<comment type="similarity">
    <text evidence="4">Belongs to the metallo-dependent hydrolases superfamily. HutI family.</text>
</comment>
<evidence type="ECO:0000256" key="3">
    <source>
        <dbReference type="ARBA" id="ARBA00004758"/>
    </source>
</evidence>